<evidence type="ECO:0000313" key="4">
    <source>
        <dbReference type="EMBL" id="CAG6553296.1"/>
    </source>
</evidence>
<dbReference type="PANTHER" id="PTHR11346">
    <property type="entry name" value="GALECTIN"/>
    <property type="match status" value="1"/>
</dbReference>
<dbReference type="InterPro" id="IPR001079">
    <property type="entry name" value="Galectin_CRD"/>
</dbReference>
<dbReference type="Gene3D" id="2.60.120.200">
    <property type="match status" value="1"/>
</dbReference>
<feature type="domain" description="Galectin" evidence="3">
    <location>
        <begin position="13"/>
        <end position="145"/>
    </location>
</feature>
<dbReference type="PANTHER" id="PTHR11346:SF176">
    <property type="entry name" value="32 KDA BETA-GALACTOSIDE-BINDING LECTIN LEC-3"/>
    <property type="match status" value="1"/>
</dbReference>
<dbReference type="SMART" id="SM00276">
    <property type="entry name" value="GLECT"/>
    <property type="match status" value="1"/>
</dbReference>
<evidence type="ECO:0000256" key="1">
    <source>
        <dbReference type="ARBA" id="ARBA00022734"/>
    </source>
</evidence>
<sequence length="146" mass="16160">MATIPVFNPSVPFLGEIPGGMAIGKKLHIRGQILTPEGMFNVNVQSGGAVQPRDDTPLHVSIRIADRIVVLNSFEGGAWQQEERHGGRPVREGEAFELTIKAKEEYFKVEINGKKVGKFEHRLPVEMARYVHVGEGAVIESITESW</sequence>
<protein>
    <recommendedName>
        <fullName evidence="2">Galectin</fullName>
    </recommendedName>
</protein>
<name>A0A8D8N5W7_CULPI</name>
<evidence type="ECO:0000259" key="3">
    <source>
        <dbReference type="PROSITE" id="PS51304"/>
    </source>
</evidence>
<dbReference type="EMBL" id="HBUE01044312">
    <property type="protein sequence ID" value="CAG6461943.1"/>
    <property type="molecule type" value="Transcribed_RNA"/>
</dbReference>
<dbReference type="AlphaFoldDB" id="A0A8D8N5W7"/>
<dbReference type="EMBL" id="HBUE01143980">
    <property type="protein sequence ID" value="CAG6502060.1"/>
    <property type="molecule type" value="Transcribed_RNA"/>
</dbReference>
<organism evidence="4">
    <name type="scientific">Culex pipiens</name>
    <name type="common">House mosquito</name>
    <dbReference type="NCBI Taxonomy" id="7175"/>
    <lineage>
        <taxon>Eukaryota</taxon>
        <taxon>Metazoa</taxon>
        <taxon>Ecdysozoa</taxon>
        <taxon>Arthropoda</taxon>
        <taxon>Hexapoda</taxon>
        <taxon>Insecta</taxon>
        <taxon>Pterygota</taxon>
        <taxon>Neoptera</taxon>
        <taxon>Endopterygota</taxon>
        <taxon>Diptera</taxon>
        <taxon>Nematocera</taxon>
        <taxon>Culicoidea</taxon>
        <taxon>Culicidae</taxon>
        <taxon>Culicinae</taxon>
        <taxon>Culicini</taxon>
        <taxon>Culex</taxon>
        <taxon>Culex</taxon>
    </lineage>
</organism>
<proteinExistence type="predicted"/>
<dbReference type="SMART" id="SM00908">
    <property type="entry name" value="Gal-bind_lectin"/>
    <property type="match status" value="1"/>
</dbReference>
<dbReference type="GO" id="GO:0016936">
    <property type="term" value="F:galactoside binding"/>
    <property type="evidence" value="ECO:0007669"/>
    <property type="project" value="TreeGrafter"/>
</dbReference>
<dbReference type="SUPFAM" id="SSF49899">
    <property type="entry name" value="Concanavalin A-like lectins/glucanases"/>
    <property type="match status" value="1"/>
</dbReference>
<dbReference type="PROSITE" id="PS51304">
    <property type="entry name" value="GALECTIN"/>
    <property type="match status" value="1"/>
</dbReference>
<dbReference type="Pfam" id="PF00337">
    <property type="entry name" value="Gal-bind_lectin"/>
    <property type="match status" value="1"/>
</dbReference>
<evidence type="ECO:0000256" key="2">
    <source>
        <dbReference type="RuleBase" id="RU102079"/>
    </source>
</evidence>
<dbReference type="CDD" id="cd00070">
    <property type="entry name" value="GLECT"/>
    <property type="match status" value="1"/>
</dbReference>
<keyword evidence="1 2" id="KW-0430">Lectin</keyword>
<reference evidence="4" key="1">
    <citation type="submission" date="2021-05" db="EMBL/GenBank/DDBJ databases">
        <authorList>
            <person name="Alioto T."/>
            <person name="Alioto T."/>
            <person name="Gomez Garrido J."/>
        </authorList>
    </citation>
    <scope>NUCLEOTIDE SEQUENCE</scope>
</reference>
<dbReference type="EMBL" id="HBUE01248810">
    <property type="protein sequence ID" value="CAG6553296.1"/>
    <property type="molecule type" value="Transcribed_RNA"/>
</dbReference>
<dbReference type="GO" id="GO:0030246">
    <property type="term" value="F:carbohydrate binding"/>
    <property type="evidence" value="ECO:0007669"/>
    <property type="project" value="UniProtKB-UniRule"/>
</dbReference>
<dbReference type="InterPro" id="IPR013320">
    <property type="entry name" value="ConA-like_dom_sf"/>
</dbReference>
<accession>A0A8D8N5W7</accession>
<dbReference type="InterPro" id="IPR044156">
    <property type="entry name" value="Galectin-like"/>
</dbReference>